<keyword evidence="2" id="KW-1185">Reference proteome</keyword>
<evidence type="ECO:0000313" key="2">
    <source>
        <dbReference type="Proteomes" id="UP000317315"/>
    </source>
</evidence>
<dbReference type="Pfam" id="PF09719">
    <property type="entry name" value="C_GCAxxG_C_C"/>
    <property type="match status" value="1"/>
</dbReference>
<dbReference type="InterPro" id="IPR036280">
    <property type="entry name" value="Multihaem_cyt_sf"/>
</dbReference>
<sequence length="244" mass="27139">MERRKFLKDVLKAGVGVTAGLTVGSALSFASQGKIELPLPYVKLDPKKVADRAYDGYYEHECAYGVFNAVIGELQRKVGGPYLGIPTLMFWYGGGGAAGWGTLCGTLNAAGAIFNLTCKQKDFKAMIDTLYEWYQTTPLPTYIPCKGNWCKQPFPKGVSHSPLCHVSVQRWCKNASVYFGRPILYNSKERSERCARLSATVAAKVVEMLNDYHFGNFKPHKVKGSQKTKMDCRLCHEVTMKELS</sequence>
<accession>A0A521D765</accession>
<gene>
    <name evidence="1" type="ORF">SAMN06269117_11744</name>
</gene>
<proteinExistence type="predicted"/>
<dbReference type="AlphaFoldDB" id="A0A521D765"/>
<reference evidence="1 2" key="1">
    <citation type="submission" date="2017-05" db="EMBL/GenBank/DDBJ databases">
        <authorList>
            <person name="Varghese N."/>
            <person name="Submissions S."/>
        </authorList>
    </citation>
    <scope>NUCLEOTIDE SEQUENCE [LARGE SCALE GENOMIC DNA]</scope>
    <source>
        <strain evidence="1 2">DSM 16304</strain>
    </source>
</reference>
<dbReference type="SUPFAM" id="SSF48695">
    <property type="entry name" value="Multiheme cytochromes"/>
    <property type="match status" value="1"/>
</dbReference>
<dbReference type="Proteomes" id="UP000317315">
    <property type="component" value="Unassembled WGS sequence"/>
</dbReference>
<dbReference type="EMBL" id="FXTM01000017">
    <property type="protein sequence ID" value="SMO67524.1"/>
    <property type="molecule type" value="Genomic_DNA"/>
</dbReference>
<dbReference type="InterPro" id="IPR010181">
    <property type="entry name" value="CGCAxxGCC_motif"/>
</dbReference>
<name>A0A521D765_9BACT</name>
<dbReference type="OrthoDB" id="5430146at2"/>
<protein>
    <submittedName>
        <fullName evidence="1">Redox-active protein (C_GCAxxG_C_C)</fullName>
    </submittedName>
</protein>
<organism evidence="1 2">
    <name type="scientific">Balnearium lithotrophicum</name>
    <dbReference type="NCBI Taxonomy" id="223788"/>
    <lineage>
        <taxon>Bacteria</taxon>
        <taxon>Pseudomonadati</taxon>
        <taxon>Aquificota</taxon>
        <taxon>Aquificia</taxon>
        <taxon>Desulfurobacteriales</taxon>
        <taxon>Desulfurobacteriaceae</taxon>
        <taxon>Balnearium</taxon>
    </lineage>
</organism>
<evidence type="ECO:0000313" key="1">
    <source>
        <dbReference type="EMBL" id="SMO67524.1"/>
    </source>
</evidence>
<dbReference type="RefSeq" id="WP_142935857.1">
    <property type="nucleotide sequence ID" value="NZ_FXTM01000017.1"/>
</dbReference>